<evidence type="ECO:0000256" key="6">
    <source>
        <dbReference type="ARBA" id="ARBA00047816"/>
    </source>
</evidence>
<proteinExistence type="predicted"/>
<dbReference type="PANTHER" id="PTHR42838:SF2">
    <property type="entry name" value="NITROUS-OXIDE REDUCTASE"/>
    <property type="match status" value="1"/>
</dbReference>
<keyword evidence="10" id="KW-1185">Reference proteome</keyword>
<gene>
    <name evidence="9" type="ordered locus">Rcas_1574</name>
</gene>
<evidence type="ECO:0000256" key="7">
    <source>
        <dbReference type="SAM" id="Phobius"/>
    </source>
</evidence>
<dbReference type="KEGG" id="rca:Rcas_1574"/>
<dbReference type="GO" id="GO:0004129">
    <property type="term" value="F:cytochrome-c oxidase activity"/>
    <property type="evidence" value="ECO:0007669"/>
    <property type="project" value="UniProtKB-EC"/>
</dbReference>
<dbReference type="Gene3D" id="2.60.40.420">
    <property type="entry name" value="Cupredoxins - blue copper proteins"/>
    <property type="match status" value="1"/>
</dbReference>
<accession>A7NJJ7</accession>
<evidence type="ECO:0000256" key="1">
    <source>
        <dbReference type="ARBA" id="ARBA00004196"/>
    </source>
</evidence>
<dbReference type="GO" id="GO:0016020">
    <property type="term" value="C:membrane"/>
    <property type="evidence" value="ECO:0007669"/>
    <property type="project" value="InterPro"/>
</dbReference>
<evidence type="ECO:0000256" key="4">
    <source>
        <dbReference type="ARBA" id="ARBA00024688"/>
    </source>
</evidence>
<evidence type="ECO:0000256" key="3">
    <source>
        <dbReference type="ARBA" id="ARBA00023008"/>
    </source>
</evidence>
<keyword evidence="2" id="KW-0479">Metal-binding</keyword>
<keyword evidence="7" id="KW-0472">Membrane</keyword>
<keyword evidence="3" id="KW-0186">Copper</keyword>
<keyword evidence="7" id="KW-0812">Transmembrane</keyword>
<dbReference type="PANTHER" id="PTHR42838">
    <property type="entry name" value="CYTOCHROME C OXIDASE SUBUNIT II"/>
    <property type="match status" value="1"/>
</dbReference>
<reference evidence="9 10" key="1">
    <citation type="submission" date="2007-08" db="EMBL/GenBank/DDBJ databases">
        <title>Complete sequence of Roseiflexus castenholzii DSM 13941.</title>
        <authorList>
            <consortium name="US DOE Joint Genome Institute"/>
            <person name="Copeland A."/>
            <person name="Lucas S."/>
            <person name="Lapidus A."/>
            <person name="Barry K."/>
            <person name="Glavina del Rio T."/>
            <person name="Dalin E."/>
            <person name="Tice H."/>
            <person name="Pitluck S."/>
            <person name="Thompson L.S."/>
            <person name="Brettin T."/>
            <person name="Bruce D."/>
            <person name="Detter J.C."/>
            <person name="Han C."/>
            <person name="Tapia R."/>
            <person name="Schmutz J."/>
            <person name="Larimer F."/>
            <person name="Land M."/>
            <person name="Hauser L."/>
            <person name="Kyrpides N."/>
            <person name="Mikhailova N."/>
            <person name="Bryant D.A."/>
            <person name="Hanada S."/>
            <person name="Tsukatani Y."/>
            <person name="Richardson P."/>
        </authorList>
    </citation>
    <scope>NUCLEOTIDE SEQUENCE [LARGE SCALE GENOMIC DNA]</scope>
    <source>
        <strain evidence="10">DSM 13941 / HLO8</strain>
    </source>
</reference>
<dbReference type="InterPro" id="IPR008972">
    <property type="entry name" value="Cupredoxin"/>
</dbReference>
<dbReference type="InterPro" id="IPR051403">
    <property type="entry name" value="NosZ/Cyto_c_oxidase_sub2"/>
</dbReference>
<dbReference type="HOGENOM" id="CLU_120355_0_0_0"/>
<dbReference type="InterPro" id="IPR002429">
    <property type="entry name" value="CcO_II-like_C"/>
</dbReference>
<dbReference type="InterPro" id="IPR034214">
    <property type="entry name" value="Ba3_CcO_II_C"/>
</dbReference>
<comment type="subcellular location">
    <subcellularLocation>
        <location evidence="1">Cell envelope</location>
    </subcellularLocation>
</comment>
<evidence type="ECO:0000313" key="9">
    <source>
        <dbReference type="EMBL" id="ABU57667.1"/>
    </source>
</evidence>
<dbReference type="RefSeq" id="WP_012120095.1">
    <property type="nucleotide sequence ID" value="NC_009767.1"/>
</dbReference>
<evidence type="ECO:0000256" key="5">
    <source>
        <dbReference type="ARBA" id="ARBA00031399"/>
    </source>
</evidence>
<dbReference type="AlphaFoldDB" id="A7NJJ7"/>
<dbReference type="GO" id="GO:0005507">
    <property type="term" value="F:copper ion binding"/>
    <property type="evidence" value="ECO:0007669"/>
    <property type="project" value="InterPro"/>
</dbReference>
<feature type="transmembrane region" description="Helical" evidence="7">
    <location>
        <begin position="12"/>
        <end position="40"/>
    </location>
</feature>
<dbReference type="InterPro" id="IPR001505">
    <property type="entry name" value="Copper_CuA"/>
</dbReference>
<feature type="domain" description="Cytochrome oxidase subunit II copper A binding" evidence="8">
    <location>
        <begin position="66"/>
        <end position="168"/>
    </location>
</feature>
<dbReference type="OrthoDB" id="9773456at2"/>
<evidence type="ECO:0000256" key="2">
    <source>
        <dbReference type="ARBA" id="ARBA00022723"/>
    </source>
</evidence>
<comment type="function">
    <text evidence="4">Subunits I and II form the functional core of the enzyme complex. Electrons originating in cytochrome c are transferred via heme a and Cu(A) to the binuclear center formed by heme a3 and Cu(B).</text>
</comment>
<dbReference type="SUPFAM" id="SSF49503">
    <property type="entry name" value="Cupredoxins"/>
    <property type="match status" value="1"/>
</dbReference>
<dbReference type="Proteomes" id="UP000000263">
    <property type="component" value="Chromosome"/>
</dbReference>
<evidence type="ECO:0000313" key="10">
    <source>
        <dbReference type="Proteomes" id="UP000000263"/>
    </source>
</evidence>
<dbReference type="STRING" id="383372.Rcas_1574"/>
<dbReference type="eggNOG" id="COG1622">
    <property type="taxonomic scope" value="Bacteria"/>
</dbReference>
<comment type="catalytic activity">
    <reaction evidence="6">
        <text>4 Fe(II)-[cytochrome c] + O2 + 8 H(+)(in) = 4 Fe(III)-[cytochrome c] + 2 H2O + 4 H(+)(out)</text>
        <dbReference type="Rhea" id="RHEA:11436"/>
        <dbReference type="Rhea" id="RHEA-COMP:10350"/>
        <dbReference type="Rhea" id="RHEA-COMP:14399"/>
        <dbReference type="ChEBI" id="CHEBI:15377"/>
        <dbReference type="ChEBI" id="CHEBI:15378"/>
        <dbReference type="ChEBI" id="CHEBI:15379"/>
        <dbReference type="ChEBI" id="CHEBI:29033"/>
        <dbReference type="ChEBI" id="CHEBI:29034"/>
        <dbReference type="EC" id="7.1.1.9"/>
    </reaction>
</comment>
<sequence length="168" mass="18200">MNQKYLGYLFEIAWILPSVAVPIAFLVAIVITAFAVGIAVPGNVGRVDPKALSTTAPFDQPGVRELAPGRYEAVVIAQLFNFTPGEIEIPAGSKVTFIVTSRDVIHGYKIEKSPINMMVVPGQISRMTTTFDTPGEYYIYCHEYCGAGHHLMVGKLVVTPAKTASANR</sequence>
<organism evidence="9 10">
    <name type="scientific">Roseiflexus castenholzii (strain DSM 13941 / HLO8)</name>
    <dbReference type="NCBI Taxonomy" id="383372"/>
    <lineage>
        <taxon>Bacteria</taxon>
        <taxon>Bacillati</taxon>
        <taxon>Chloroflexota</taxon>
        <taxon>Chloroflexia</taxon>
        <taxon>Chloroflexales</taxon>
        <taxon>Roseiflexineae</taxon>
        <taxon>Roseiflexaceae</taxon>
        <taxon>Roseiflexus</taxon>
    </lineage>
</organism>
<dbReference type="PROSITE" id="PS00078">
    <property type="entry name" value="COX2"/>
    <property type="match status" value="1"/>
</dbReference>
<keyword evidence="7" id="KW-1133">Transmembrane helix</keyword>
<dbReference type="Pfam" id="PF00116">
    <property type="entry name" value="COX2"/>
    <property type="match status" value="1"/>
</dbReference>
<protein>
    <recommendedName>
        <fullName evidence="5">Cytochrome aa3 subunit 2</fullName>
    </recommendedName>
</protein>
<dbReference type="PROSITE" id="PS50857">
    <property type="entry name" value="COX2_CUA"/>
    <property type="match status" value="1"/>
</dbReference>
<dbReference type="CDD" id="cd13913">
    <property type="entry name" value="ba3_CcO_II_C"/>
    <property type="match status" value="1"/>
</dbReference>
<dbReference type="GO" id="GO:0030313">
    <property type="term" value="C:cell envelope"/>
    <property type="evidence" value="ECO:0007669"/>
    <property type="project" value="UniProtKB-SubCell"/>
</dbReference>
<name>A7NJJ7_ROSCS</name>
<dbReference type="EMBL" id="CP000804">
    <property type="protein sequence ID" value="ABU57667.1"/>
    <property type="molecule type" value="Genomic_DNA"/>
</dbReference>
<evidence type="ECO:0000259" key="8">
    <source>
        <dbReference type="PROSITE" id="PS50857"/>
    </source>
</evidence>